<feature type="chain" id="PRO_5036758730" evidence="1">
    <location>
        <begin position="21"/>
        <end position="642"/>
    </location>
</feature>
<feature type="signal peptide" evidence="1">
    <location>
        <begin position="1"/>
        <end position="20"/>
    </location>
</feature>
<gene>
    <name evidence="2" type="ORF">E7102_08000</name>
</gene>
<dbReference type="AlphaFoldDB" id="A0A928BUX0"/>
<organism evidence="2 3">
    <name type="scientific">Xylanibacter ruminicola</name>
    <name type="common">Prevotella ruminicola</name>
    <dbReference type="NCBI Taxonomy" id="839"/>
    <lineage>
        <taxon>Bacteria</taxon>
        <taxon>Pseudomonadati</taxon>
        <taxon>Bacteroidota</taxon>
        <taxon>Bacteroidia</taxon>
        <taxon>Bacteroidales</taxon>
        <taxon>Prevotellaceae</taxon>
        <taxon>Xylanibacter</taxon>
    </lineage>
</organism>
<name>A0A928BUX0_XYLRU</name>
<dbReference type="SUPFAM" id="SSF47781">
    <property type="entry name" value="RuvA domain 2-like"/>
    <property type="match status" value="1"/>
</dbReference>
<keyword evidence="1" id="KW-0732">Signal</keyword>
<dbReference type="InterPro" id="IPR010994">
    <property type="entry name" value="RuvA_2-like"/>
</dbReference>
<reference evidence="2" key="1">
    <citation type="submission" date="2019-04" db="EMBL/GenBank/DDBJ databases">
        <title>Evolution of Biomass-Degrading Anaerobic Consortia Revealed by Metagenomics.</title>
        <authorList>
            <person name="Peng X."/>
        </authorList>
    </citation>
    <scope>NUCLEOTIDE SEQUENCE</scope>
    <source>
        <strain evidence="2">SIG141</strain>
    </source>
</reference>
<evidence type="ECO:0000256" key="1">
    <source>
        <dbReference type="SAM" id="SignalP"/>
    </source>
</evidence>
<comment type="caution">
    <text evidence="2">The sequence shown here is derived from an EMBL/GenBank/DDBJ whole genome shotgun (WGS) entry which is preliminary data.</text>
</comment>
<accession>A0A928BUX0</accession>
<sequence>MRLRLFLVMSLTVIVLGLQAQEQHCWEQYLNQVMNAEDMASEQWQENYDLLCELEQNPININKTTREELEQIPFLSTQQVEALMEYLYRYDSMKSLAELRMIKEIGPQVRKLLECFVYVGDEPKQKARLRHELVANGRVPFYERKGDKDGYLGDRYRHWFRYQVERGDNMKLGIVASKDAGEPFFTNENKYGYDYYSPYLQLKKMGHLETLVLGNFRTSMGMGMVMNNSFGLGKIAVLQNLGRNATGLRTHSSRSEGYLQGVGATINYGRGIRTTAFVSYAPIDATLNNDGSARTILTSGYHRTETEMEKKHNMHVLKTGGTLRYDVGRMHIALNALYNHLDRELRPNKKQMYNYYKPEGINFMNASIDYGYRGRRWALNGETATDDKGHIATINTISVSTNNNINIMVLQRFYAYQYASLDAQSYSDGGKIQNESGIYVGLSWQPSSTWQLTAYTDYAYHPWPMYRESTASHSVDNMIQCVHTTEKWKLMGRYRLKIKEQEHRTRISIEYSSSQFSARTQFDGGYCTAQKSEFGAMISENVAYTHDWLRLNAGVGYFDTDSSNSRVYLYENGPLYTYSMQQFYGEGIRYWMMLRASIGRKLTFTAKIGVTDYFDRVKISSDNQQIDQSSQTDLDIQVRWRI</sequence>
<evidence type="ECO:0000313" key="3">
    <source>
        <dbReference type="Proteomes" id="UP000763088"/>
    </source>
</evidence>
<evidence type="ECO:0000313" key="2">
    <source>
        <dbReference type="EMBL" id="MBE6266395.1"/>
    </source>
</evidence>
<proteinExistence type="predicted"/>
<protein>
    <submittedName>
        <fullName evidence="2">Helix-hairpin-helix domain-containing protein</fullName>
    </submittedName>
</protein>
<dbReference type="Proteomes" id="UP000763088">
    <property type="component" value="Unassembled WGS sequence"/>
</dbReference>
<dbReference type="EMBL" id="SUYD01000009">
    <property type="protein sequence ID" value="MBE6266395.1"/>
    <property type="molecule type" value="Genomic_DNA"/>
</dbReference>